<accession>A0A146KCE0</accession>
<dbReference type="PANTHER" id="PTHR13183:SF0">
    <property type="entry name" value="AXONEMAL DYNEIN LIGHT INTERMEDIATE POLYPEPTIDE 1"/>
    <property type="match status" value="1"/>
</dbReference>
<dbReference type="EMBL" id="GDID01002688">
    <property type="protein sequence ID" value="JAP93918.1"/>
    <property type="molecule type" value="Transcribed_RNA"/>
</dbReference>
<dbReference type="PANTHER" id="PTHR13183">
    <property type="entry name" value="AXONEMAL INNER ARM DYNEIN LIGHT CHAIN 28"/>
    <property type="match status" value="1"/>
</dbReference>
<keyword evidence="1" id="KW-0243">Dynein</keyword>
<reference evidence="6" key="1">
    <citation type="submission" date="2015-07" db="EMBL/GenBank/DDBJ databases">
        <title>Adaptation to a free-living lifestyle via gene acquisitions in the diplomonad Trepomonas sp. PC1.</title>
        <authorList>
            <person name="Xu F."/>
            <person name="Jerlstrom-Hultqvist J."/>
            <person name="Kolisko M."/>
            <person name="Simpson A.G.B."/>
            <person name="Roger A.J."/>
            <person name="Svard S.G."/>
            <person name="Andersson J.O."/>
        </authorList>
    </citation>
    <scope>NUCLEOTIDE SEQUENCE</scope>
    <source>
        <strain evidence="6">PC1</strain>
    </source>
</reference>
<dbReference type="GO" id="GO:0005930">
    <property type="term" value="C:axoneme"/>
    <property type="evidence" value="ECO:0007669"/>
    <property type="project" value="TreeGrafter"/>
</dbReference>
<dbReference type="GO" id="GO:0030286">
    <property type="term" value="C:dynein complex"/>
    <property type="evidence" value="ECO:0007669"/>
    <property type="project" value="UniProtKB-KW"/>
</dbReference>
<protein>
    <submittedName>
        <fullName evidence="6">Axonemal dynein ligt chain</fullName>
    </submittedName>
</protein>
<dbReference type="AlphaFoldDB" id="A0A146KCE0"/>
<dbReference type="InterPro" id="IPR019347">
    <property type="entry name" value="Axonemal_dynein_light_chain"/>
</dbReference>
<dbReference type="Pfam" id="PF10211">
    <property type="entry name" value="Ax_dynein_light"/>
    <property type="match status" value="1"/>
</dbReference>
<evidence type="ECO:0000256" key="5">
    <source>
        <dbReference type="SAM" id="Coils"/>
    </source>
</evidence>
<evidence type="ECO:0000256" key="4">
    <source>
        <dbReference type="ARBA" id="ARBA00038114"/>
    </source>
</evidence>
<keyword evidence="2 5" id="KW-0175">Coiled coil</keyword>
<organism evidence="6">
    <name type="scientific">Trepomonas sp. PC1</name>
    <dbReference type="NCBI Taxonomy" id="1076344"/>
    <lineage>
        <taxon>Eukaryota</taxon>
        <taxon>Metamonada</taxon>
        <taxon>Diplomonadida</taxon>
        <taxon>Hexamitidae</taxon>
        <taxon>Hexamitinae</taxon>
        <taxon>Trepomonas</taxon>
    </lineage>
</organism>
<gene>
    <name evidence="6" type="ORF">TPC1_13604</name>
</gene>
<evidence type="ECO:0000256" key="3">
    <source>
        <dbReference type="ARBA" id="ARBA00023175"/>
    </source>
</evidence>
<sequence length="228" mass="26838">KNSLQLRMRTSFVKYDLPVPLEEAQERLKKAQSALTAANSTPDDILGALLPAKIEGDFVYFTSREIADNQFVLLLNKEFDDQLTIRHAHVNGVCPIRFNCYKELSDELLRQETVECTERGVLLQKVLKEQYQEIKQKETLYENGVKYAQVKHHLKLPENQTQKIRQLESENELLKRQLNDIKQQLEQNEKVILENKERDKKRFDDETIFLQKHVEQLRTQLKQFLGSQ</sequence>
<feature type="coiled-coil region" evidence="5">
    <location>
        <begin position="157"/>
        <end position="198"/>
    </location>
</feature>
<comment type="similarity">
    <text evidence="4">Belongs to the inner dynein arm light chain family.</text>
</comment>
<evidence type="ECO:0000256" key="2">
    <source>
        <dbReference type="ARBA" id="ARBA00023054"/>
    </source>
</evidence>
<proteinExistence type="inferred from homology"/>
<keyword evidence="3" id="KW-0505">Motor protein</keyword>
<evidence type="ECO:0000256" key="1">
    <source>
        <dbReference type="ARBA" id="ARBA00023017"/>
    </source>
</evidence>
<name>A0A146KCE0_9EUKA</name>
<feature type="non-terminal residue" evidence="6">
    <location>
        <position position="1"/>
    </location>
</feature>
<dbReference type="GO" id="GO:0045504">
    <property type="term" value="F:dynein heavy chain binding"/>
    <property type="evidence" value="ECO:0007669"/>
    <property type="project" value="TreeGrafter"/>
</dbReference>
<evidence type="ECO:0000313" key="6">
    <source>
        <dbReference type="EMBL" id="JAP93918.1"/>
    </source>
</evidence>